<comment type="caution">
    <text evidence="2">The sequence shown here is derived from an EMBL/GenBank/DDBJ whole genome shotgun (WGS) entry which is preliminary data.</text>
</comment>
<dbReference type="Proteomes" id="UP000307217">
    <property type="component" value="Unassembled WGS sequence"/>
</dbReference>
<evidence type="ECO:0000313" key="2">
    <source>
        <dbReference type="EMBL" id="TMO69381.1"/>
    </source>
</evidence>
<accession>A0A5S3VBP5</accession>
<sequence length="72" mass="8433">MYGLKYNVAAQYFIGDKQPFNMRPIIHPHFVFPLPHLSQPTTIYVHVDTKSSVQGRLVIWPDVAFYRAEQTR</sequence>
<organism evidence="2 3">
    <name type="scientific">Pseudoalteromonas aurantia</name>
    <dbReference type="NCBI Taxonomy" id="43654"/>
    <lineage>
        <taxon>Bacteria</taxon>
        <taxon>Pseudomonadati</taxon>
        <taxon>Pseudomonadota</taxon>
        <taxon>Gammaproteobacteria</taxon>
        <taxon>Alteromonadales</taxon>
        <taxon>Pseudoalteromonadaceae</taxon>
        <taxon>Pseudoalteromonas</taxon>
    </lineage>
</organism>
<protein>
    <recommendedName>
        <fullName evidence="1">7TM-DISM receptor extracellular domain-containing protein</fullName>
    </recommendedName>
</protein>
<dbReference type="InterPro" id="IPR011622">
    <property type="entry name" value="7TMR_DISM_rcpt_extracell_dom2"/>
</dbReference>
<dbReference type="Gene3D" id="2.60.40.2380">
    <property type="match status" value="1"/>
</dbReference>
<dbReference type="RefSeq" id="WP_138590737.1">
    <property type="nucleotide sequence ID" value="NZ_PNBX01000017.1"/>
</dbReference>
<feature type="domain" description="7TM-DISM receptor extracellular" evidence="1">
    <location>
        <begin position="10"/>
        <end position="60"/>
    </location>
</feature>
<reference evidence="3" key="2">
    <citation type="submission" date="2019-06" db="EMBL/GenBank/DDBJ databases">
        <title>Co-occurence of chitin degradation, pigmentation and bioactivity in marine Pseudoalteromonas.</title>
        <authorList>
            <person name="Sonnenschein E.C."/>
            <person name="Bech P.K."/>
        </authorList>
    </citation>
    <scope>NUCLEOTIDE SEQUENCE [LARGE SCALE GENOMIC DNA]</scope>
    <source>
        <strain evidence="3">S3790</strain>
    </source>
</reference>
<evidence type="ECO:0000259" key="1">
    <source>
        <dbReference type="Pfam" id="PF07696"/>
    </source>
</evidence>
<gene>
    <name evidence="2" type="ORF">CWC19_05480</name>
</gene>
<reference evidence="2 3" key="1">
    <citation type="submission" date="2018-01" db="EMBL/GenBank/DDBJ databases">
        <authorList>
            <person name="Paulsen S."/>
            <person name="Gram L.K."/>
        </authorList>
    </citation>
    <scope>NUCLEOTIDE SEQUENCE [LARGE SCALE GENOMIC DNA]</scope>
    <source>
        <strain evidence="2 3">S3790</strain>
    </source>
</reference>
<name>A0A5S3VBP5_9GAMM</name>
<proteinExistence type="predicted"/>
<evidence type="ECO:0000313" key="3">
    <source>
        <dbReference type="Proteomes" id="UP000307217"/>
    </source>
</evidence>
<dbReference type="OrthoDB" id="6093295at2"/>
<dbReference type="AlphaFoldDB" id="A0A5S3VBP5"/>
<dbReference type="Pfam" id="PF07696">
    <property type="entry name" value="7TMR-DISMED2"/>
    <property type="match status" value="1"/>
</dbReference>
<dbReference type="EMBL" id="PNBX01000017">
    <property type="protein sequence ID" value="TMO69381.1"/>
    <property type="molecule type" value="Genomic_DNA"/>
</dbReference>